<feature type="region of interest" description="Disordered" evidence="1">
    <location>
        <begin position="1"/>
        <end position="83"/>
    </location>
</feature>
<organism evidence="2 3">
    <name type="scientific">Cylindrobasidium torrendii FP15055 ss-10</name>
    <dbReference type="NCBI Taxonomy" id="1314674"/>
    <lineage>
        <taxon>Eukaryota</taxon>
        <taxon>Fungi</taxon>
        <taxon>Dikarya</taxon>
        <taxon>Basidiomycota</taxon>
        <taxon>Agaricomycotina</taxon>
        <taxon>Agaricomycetes</taxon>
        <taxon>Agaricomycetidae</taxon>
        <taxon>Agaricales</taxon>
        <taxon>Marasmiineae</taxon>
        <taxon>Physalacriaceae</taxon>
        <taxon>Cylindrobasidium</taxon>
    </lineage>
</organism>
<keyword evidence="3" id="KW-1185">Reference proteome</keyword>
<feature type="compositionally biased region" description="Polar residues" evidence="1">
    <location>
        <begin position="21"/>
        <end position="30"/>
    </location>
</feature>
<protein>
    <submittedName>
        <fullName evidence="2">Uncharacterized protein</fullName>
    </submittedName>
</protein>
<dbReference type="AlphaFoldDB" id="A0A0D7B3M3"/>
<reference evidence="2 3" key="1">
    <citation type="journal article" date="2015" name="Fungal Genet. Biol.">
        <title>Evolution of novel wood decay mechanisms in Agaricales revealed by the genome sequences of Fistulina hepatica and Cylindrobasidium torrendii.</title>
        <authorList>
            <person name="Floudas D."/>
            <person name="Held B.W."/>
            <person name="Riley R."/>
            <person name="Nagy L.G."/>
            <person name="Koehler G."/>
            <person name="Ransdell A.S."/>
            <person name="Younus H."/>
            <person name="Chow J."/>
            <person name="Chiniquy J."/>
            <person name="Lipzen A."/>
            <person name="Tritt A."/>
            <person name="Sun H."/>
            <person name="Haridas S."/>
            <person name="LaButti K."/>
            <person name="Ohm R.A."/>
            <person name="Kues U."/>
            <person name="Blanchette R.A."/>
            <person name="Grigoriev I.V."/>
            <person name="Minto R.E."/>
            <person name="Hibbett D.S."/>
        </authorList>
    </citation>
    <scope>NUCLEOTIDE SEQUENCE [LARGE SCALE GENOMIC DNA]</scope>
    <source>
        <strain evidence="2 3">FP15055 ss-10</strain>
    </source>
</reference>
<evidence type="ECO:0000313" key="2">
    <source>
        <dbReference type="EMBL" id="KIY64790.1"/>
    </source>
</evidence>
<gene>
    <name evidence="2" type="ORF">CYLTODRAFT_424890</name>
</gene>
<accession>A0A0D7B3M3</accession>
<dbReference type="Proteomes" id="UP000054007">
    <property type="component" value="Unassembled WGS sequence"/>
</dbReference>
<evidence type="ECO:0000313" key="3">
    <source>
        <dbReference type="Proteomes" id="UP000054007"/>
    </source>
</evidence>
<name>A0A0D7B3M3_9AGAR</name>
<sequence length="129" mass="13971">MPRSDRFEEDEDVPTGRAIGANTTEGNTSPMPQPERIQDPVNPPSSQGHNVAAGERPAPPTQALPDTHAGTPPTDAAFRANGPRRREFQLLRLIHARAVQLAAMEAQNARMTAQVARYRAMASKSAGHR</sequence>
<proteinExistence type="predicted"/>
<dbReference type="EMBL" id="KN880618">
    <property type="protein sequence ID" value="KIY64790.1"/>
    <property type="molecule type" value="Genomic_DNA"/>
</dbReference>
<evidence type="ECO:0000256" key="1">
    <source>
        <dbReference type="SAM" id="MobiDB-lite"/>
    </source>
</evidence>